<dbReference type="AlphaFoldDB" id="I4FYF0"/>
<reference evidence="1 2" key="1">
    <citation type="submission" date="2012-04" db="EMBL/GenBank/DDBJ databases">
        <authorList>
            <person name="Genoscope - CEA"/>
        </authorList>
    </citation>
    <scope>NUCLEOTIDE SEQUENCE [LARGE SCALE GENOMIC DNA]</scope>
    <source>
        <strain evidence="1 2">9443</strain>
    </source>
</reference>
<comment type="caution">
    <text evidence="1">The sequence shown here is derived from an EMBL/GenBank/DDBJ whole genome shotgun (WGS) entry which is preliminary data.</text>
</comment>
<sequence length="56" mass="6625">MTEKLFQEIPFNKRKTDPCDKVKEFIGHQELSEKLGADFYFATLYHSWESGIKRAD</sequence>
<evidence type="ECO:0000313" key="2">
    <source>
        <dbReference type="Proteomes" id="UP000003480"/>
    </source>
</evidence>
<dbReference type="EMBL" id="CAIJ01000014">
    <property type="protein sequence ID" value="CCI00711.1"/>
    <property type="molecule type" value="Genomic_DNA"/>
</dbReference>
<protein>
    <submittedName>
        <fullName evidence="1">Uncharacterized protein</fullName>
    </submittedName>
</protein>
<dbReference type="Proteomes" id="UP000003480">
    <property type="component" value="Unassembled WGS sequence"/>
</dbReference>
<evidence type="ECO:0000313" key="1">
    <source>
        <dbReference type="EMBL" id="CCI00711.1"/>
    </source>
</evidence>
<name>I4FYF0_MICAE</name>
<organism evidence="1 2">
    <name type="scientific">Microcystis aeruginosa PCC 9443</name>
    <dbReference type="NCBI Taxonomy" id="1160281"/>
    <lineage>
        <taxon>Bacteria</taxon>
        <taxon>Bacillati</taxon>
        <taxon>Cyanobacteriota</taxon>
        <taxon>Cyanophyceae</taxon>
        <taxon>Oscillatoriophycideae</taxon>
        <taxon>Chroococcales</taxon>
        <taxon>Microcystaceae</taxon>
        <taxon>Microcystis</taxon>
    </lineage>
</organism>
<gene>
    <name evidence="1" type="ORF">MICAC_1100017</name>
</gene>
<dbReference type="HOGENOM" id="CLU_3009192_0_0_3"/>
<accession>I4FYF0</accession>
<proteinExistence type="predicted"/>